<proteinExistence type="predicted"/>
<comment type="caution">
    <text evidence="1">The sequence shown here is derived from an EMBL/GenBank/DDBJ whole genome shotgun (WGS) entry which is preliminary data.</text>
</comment>
<protein>
    <submittedName>
        <fullName evidence="1">Uncharacterized protein</fullName>
    </submittedName>
</protein>
<evidence type="ECO:0000313" key="1">
    <source>
        <dbReference type="EMBL" id="RMZ94077.1"/>
    </source>
</evidence>
<sequence length="353" mass="40544">MAARTFLTMFNEAKEKEHFFSFKHLICAIGFLTPDKRLKAPLNYSQSLSEIVENSKESIVRNLCLNPTLEKIPAFETSMLKDLVTFCVSKDYSDNDLAQCLFLMHVGKTDCHKLDENKAFSFFCNCFGNFRSIDTQFDITQNELFVELKSIFSILMSTKAFTDAINNSIDKIVVPKANTGQFNFQNLKLIFFSSKFRTIYGYSGKDRLYVNVVPIFESLEKHVSEEQKILVIKLNFIRLIVHEASHVLLRFKLDDLNLSSPFLDGQIKGGKVFKNIKECGFETEKEFFKGCIDWDASMGRSINLSYCKEYLDKILNGVLVDFDISLANVFSLNIENFHSSGFSIRLEPDLYML</sequence>
<evidence type="ECO:0000313" key="2">
    <source>
        <dbReference type="Proteomes" id="UP000276133"/>
    </source>
</evidence>
<dbReference type="EMBL" id="REGN01013319">
    <property type="protein sequence ID" value="RMZ94077.1"/>
    <property type="molecule type" value="Genomic_DNA"/>
</dbReference>
<keyword evidence="2" id="KW-1185">Reference proteome</keyword>
<gene>
    <name evidence="1" type="ORF">BpHYR1_054024</name>
</gene>
<organism evidence="1 2">
    <name type="scientific">Brachionus plicatilis</name>
    <name type="common">Marine rotifer</name>
    <name type="synonym">Brachionus muelleri</name>
    <dbReference type="NCBI Taxonomy" id="10195"/>
    <lineage>
        <taxon>Eukaryota</taxon>
        <taxon>Metazoa</taxon>
        <taxon>Spiralia</taxon>
        <taxon>Gnathifera</taxon>
        <taxon>Rotifera</taxon>
        <taxon>Eurotatoria</taxon>
        <taxon>Monogononta</taxon>
        <taxon>Pseudotrocha</taxon>
        <taxon>Ploima</taxon>
        <taxon>Brachionidae</taxon>
        <taxon>Brachionus</taxon>
    </lineage>
</organism>
<dbReference type="AlphaFoldDB" id="A0A3M7P5P7"/>
<dbReference type="Proteomes" id="UP000276133">
    <property type="component" value="Unassembled WGS sequence"/>
</dbReference>
<dbReference type="OrthoDB" id="10140589at2759"/>
<name>A0A3M7P5P7_BRAPC</name>
<reference evidence="1 2" key="1">
    <citation type="journal article" date="2018" name="Sci. Rep.">
        <title>Genomic signatures of local adaptation to the degree of environmental predictability in rotifers.</title>
        <authorList>
            <person name="Franch-Gras L."/>
            <person name="Hahn C."/>
            <person name="Garcia-Roger E.M."/>
            <person name="Carmona M.J."/>
            <person name="Serra M."/>
            <person name="Gomez A."/>
        </authorList>
    </citation>
    <scope>NUCLEOTIDE SEQUENCE [LARGE SCALE GENOMIC DNA]</scope>
    <source>
        <strain evidence="1">HYR1</strain>
    </source>
</reference>
<accession>A0A3M7P5P7</accession>